<evidence type="ECO:0000313" key="2">
    <source>
        <dbReference type="EMBL" id="AKB93309.1"/>
    </source>
</evidence>
<reference evidence="2 3" key="2">
    <citation type="journal article" date="2015" name="J. Gen. Virol.">
        <title>The English isolate and a newly identified Berlin isolate of Rat Cytomegalovirus (RCMV) share similarities with but separate as an anciently diverged clade from Mouse CMV and the Maastricht isolate of RCMV.</title>
        <authorList>
            <person name="Geyer H."/>
            <person name="Ettinger J."/>
            <person name="Moller L."/>
            <person name="Schmolz E."/>
            <person name="Nitsche A."/>
            <person name="Brune W."/>
            <person name="Heaggans S."/>
            <person name="Sandford G.R."/>
            <person name="Hayward G.S."/>
            <person name="Voigt S."/>
        </authorList>
    </citation>
    <scope>NUCLEOTIDE SEQUENCE [LARGE SCALE GENOMIC DNA]</scope>
    <source>
        <strain evidence="2">Berlin</strain>
    </source>
</reference>
<name>A0A0E3SYA5_RCMVE</name>
<feature type="transmembrane region" description="Helical" evidence="1">
    <location>
        <begin position="254"/>
        <end position="274"/>
    </location>
</feature>
<reference evidence="2 3" key="1">
    <citation type="journal article" date="2012" name="J. Virol.">
        <title>Complete genome sequence of the english isolate of rat cytomegalovirus (Murid herpesvirus 8).</title>
        <authorList>
            <person name="Ettinger J."/>
            <person name="Geyer H."/>
            <person name="Nitsche A."/>
            <person name="Zimmermann A."/>
            <person name="Brune W."/>
            <person name="Sandford G.R."/>
            <person name="Hayward G.S."/>
            <person name="Voigt S."/>
        </authorList>
    </citation>
    <scope>NUCLEOTIDE SEQUENCE [LARGE SCALE GENOMIC DNA]</scope>
    <source>
        <strain evidence="2">Berlin</strain>
    </source>
</reference>
<dbReference type="EMBL" id="KP202868">
    <property type="protein sequence ID" value="AKB93309.1"/>
    <property type="molecule type" value="Genomic_DNA"/>
</dbReference>
<evidence type="ECO:0000256" key="1">
    <source>
        <dbReference type="SAM" id="Phobius"/>
    </source>
</evidence>
<protein>
    <submittedName>
        <fullName evidence="2">B120.1</fullName>
    </submittedName>
</protein>
<keyword evidence="1" id="KW-1133">Transmembrane helix</keyword>
<evidence type="ECO:0000313" key="3">
    <source>
        <dbReference type="Proteomes" id="UP000097765"/>
    </source>
</evidence>
<organismHost>
    <name type="scientific">Rattus norvegicus</name>
    <name type="common">Rat</name>
    <dbReference type="NCBI Taxonomy" id="10116"/>
</organismHost>
<keyword evidence="1" id="KW-0812">Transmembrane</keyword>
<gene>
    <name evidence="2" type="primary">b120.1</name>
</gene>
<dbReference type="Proteomes" id="UP000097765">
    <property type="component" value="Segment"/>
</dbReference>
<proteinExistence type="predicted"/>
<keyword evidence="1" id="KW-0472">Membrane</keyword>
<organism evidence="2 3">
    <name type="scientific">Rat cytomegalovirus (isolate England)</name>
    <name type="common">RCMV-E</name>
    <name type="synonym">Murid herpesvirus 8</name>
    <dbReference type="NCBI Taxonomy" id="1261657"/>
    <lineage>
        <taxon>Viruses</taxon>
        <taxon>Duplodnaviria</taxon>
        <taxon>Heunggongvirae</taxon>
        <taxon>Peploviricota</taxon>
        <taxon>Herviviricetes</taxon>
        <taxon>Herpesvirales</taxon>
        <taxon>Orthoherpesviridae</taxon>
        <taxon>Betaherpesvirinae</taxon>
        <taxon>Muromegalovirus</taxon>
        <taxon>Muromegalovirus muridbeta8</taxon>
    </lineage>
</organism>
<accession>A0A0E3SYA5</accession>
<sequence length="316" mass="34644">MCPFIHKVLVLVVYTLLSPPVGATIRSHVNQGPNETTLLCTGYNHSAVWEKVVNGSGVSIATINGSIITMNDTTGSFSVKSKSGKSGLVTTLTTANNNTGPYRCRVGLDSKLLHIKLPITVNSTGGECTLSMTCSPKNGGSTILWFLNSTQVSVIRNYVNGTTAVIYKNSSFVELGNYTYDIQTNTSHYNGTRPACLTCVVSTNTSYGDSTRCTLYTKDLTRKNETEFLHYLDFMYGENDESETFNEESKPTGVPLLVTTCVLIALILLFVFLIHRKGKNTRKNIYTAPRTDHTNRNERITRLTTLGVNANELGIL</sequence>